<sequence>CRAFTPVLAEFYNDLIESDNQSIEIIFISSDHDQSSFDEYWDSMPWTAVDFSNRNVKQ</sequence>
<feature type="non-terminal residue" evidence="8">
    <location>
        <position position="1"/>
    </location>
</feature>
<comment type="caution">
    <text evidence="8">The sequence shown here is derived from an EMBL/GenBank/DDBJ whole genome shotgun (WGS) entry which is preliminary data.</text>
</comment>
<organism evidence="8 9">
    <name type="scientific">Sphagnum jensenii</name>
    <dbReference type="NCBI Taxonomy" id="128206"/>
    <lineage>
        <taxon>Eukaryota</taxon>
        <taxon>Viridiplantae</taxon>
        <taxon>Streptophyta</taxon>
        <taxon>Embryophyta</taxon>
        <taxon>Bryophyta</taxon>
        <taxon>Sphagnophytina</taxon>
        <taxon>Sphagnopsida</taxon>
        <taxon>Sphagnales</taxon>
        <taxon>Sphagnaceae</taxon>
        <taxon>Sphagnum</taxon>
    </lineage>
</organism>
<accession>A0ABP0VCA7</accession>
<dbReference type="InterPro" id="IPR052259">
    <property type="entry name" value="Nucleoredoxin-like"/>
</dbReference>
<dbReference type="PANTHER" id="PTHR13871">
    <property type="entry name" value="THIOREDOXIN"/>
    <property type="match status" value="1"/>
</dbReference>
<dbReference type="EC" id="1.8.1.8" evidence="1"/>
<dbReference type="Gene3D" id="3.40.30.10">
    <property type="entry name" value="Glutaredoxin"/>
    <property type="match status" value="1"/>
</dbReference>
<gene>
    <name evidence="8" type="ORF">CSSPJE1EN1_LOCUS27457</name>
</gene>
<evidence type="ECO:0000256" key="2">
    <source>
        <dbReference type="ARBA" id="ARBA00022737"/>
    </source>
</evidence>
<proteinExistence type="predicted"/>
<evidence type="ECO:0000256" key="1">
    <source>
        <dbReference type="ARBA" id="ARBA00012612"/>
    </source>
</evidence>
<reference evidence="8" key="1">
    <citation type="submission" date="2024-02" db="EMBL/GenBank/DDBJ databases">
        <authorList>
            <consortium name="ELIXIR-Norway"/>
            <consortium name="Elixir Norway"/>
        </authorList>
    </citation>
    <scope>NUCLEOTIDE SEQUENCE</scope>
</reference>
<feature type="non-terminal residue" evidence="8">
    <location>
        <position position="58"/>
    </location>
</feature>
<evidence type="ECO:0000256" key="3">
    <source>
        <dbReference type="ARBA" id="ARBA00023002"/>
    </source>
</evidence>
<dbReference type="SUPFAM" id="SSF52833">
    <property type="entry name" value="Thioredoxin-like"/>
    <property type="match status" value="1"/>
</dbReference>
<evidence type="ECO:0000256" key="5">
    <source>
        <dbReference type="ARBA" id="ARBA00047388"/>
    </source>
</evidence>
<dbReference type="PANTHER" id="PTHR13871:SF96">
    <property type="entry name" value="THIOREDOXIN DOMAIN-CONTAINING PROTEIN"/>
    <property type="match status" value="1"/>
</dbReference>
<protein>
    <recommendedName>
        <fullName evidence="1">protein-disulfide reductase</fullName>
        <ecNumber evidence="1">1.8.1.8</ecNumber>
    </recommendedName>
</protein>
<evidence type="ECO:0000256" key="6">
    <source>
        <dbReference type="ARBA" id="ARBA00047804"/>
    </source>
</evidence>
<keyword evidence="2" id="KW-0677">Repeat</keyword>
<evidence type="ECO:0000259" key="7">
    <source>
        <dbReference type="Pfam" id="PF13905"/>
    </source>
</evidence>
<keyword evidence="9" id="KW-1185">Reference proteome</keyword>
<evidence type="ECO:0000256" key="4">
    <source>
        <dbReference type="ARBA" id="ARBA00023027"/>
    </source>
</evidence>
<evidence type="ECO:0000313" key="9">
    <source>
        <dbReference type="Proteomes" id="UP001497444"/>
    </source>
</evidence>
<evidence type="ECO:0000313" key="8">
    <source>
        <dbReference type="EMBL" id="CAK9252079.1"/>
    </source>
</evidence>
<dbReference type="EMBL" id="CAXAQS010000549">
    <property type="protein sequence ID" value="CAK9252079.1"/>
    <property type="molecule type" value="Genomic_DNA"/>
</dbReference>
<feature type="domain" description="Thioredoxin-like fold" evidence="7">
    <location>
        <begin position="1"/>
        <end position="55"/>
    </location>
</feature>
<name>A0ABP0VCA7_9BRYO</name>
<keyword evidence="3" id="KW-0560">Oxidoreductase</keyword>
<comment type="catalytic activity">
    <reaction evidence="6">
        <text>[protein]-dithiol + NADP(+) = [protein]-disulfide + NADPH + H(+)</text>
        <dbReference type="Rhea" id="RHEA:18753"/>
        <dbReference type="Rhea" id="RHEA-COMP:10593"/>
        <dbReference type="Rhea" id="RHEA-COMP:10594"/>
        <dbReference type="ChEBI" id="CHEBI:15378"/>
        <dbReference type="ChEBI" id="CHEBI:29950"/>
        <dbReference type="ChEBI" id="CHEBI:50058"/>
        <dbReference type="ChEBI" id="CHEBI:57783"/>
        <dbReference type="ChEBI" id="CHEBI:58349"/>
        <dbReference type="EC" id="1.8.1.8"/>
    </reaction>
</comment>
<dbReference type="Pfam" id="PF13905">
    <property type="entry name" value="Thioredoxin_8"/>
    <property type="match status" value="1"/>
</dbReference>
<dbReference type="InterPro" id="IPR036249">
    <property type="entry name" value="Thioredoxin-like_sf"/>
</dbReference>
<comment type="catalytic activity">
    <reaction evidence="5">
        <text>[protein]-dithiol + NAD(+) = [protein]-disulfide + NADH + H(+)</text>
        <dbReference type="Rhea" id="RHEA:18749"/>
        <dbReference type="Rhea" id="RHEA-COMP:10593"/>
        <dbReference type="Rhea" id="RHEA-COMP:10594"/>
        <dbReference type="ChEBI" id="CHEBI:15378"/>
        <dbReference type="ChEBI" id="CHEBI:29950"/>
        <dbReference type="ChEBI" id="CHEBI:50058"/>
        <dbReference type="ChEBI" id="CHEBI:57540"/>
        <dbReference type="ChEBI" id="CHEBI:57945"/>
        <dbReference type="EC" id="1.8.1.8"/>
    </reaction>
</comment>
<dbReference type="InterPro" id="IPR012336">
    <property type="entry name" value="Thioredoxin-like_fold"/>
</dbReference>
<keyword evidence="4" id="KW-0520">NAD</keyword>
<dbReference type="Proteomes" id="UP001497444">
    <property type="component" value="Unassembled WGS sequence"/>
</dbReference>